<dbReference type="RefSeq" id="WP_323253626.1">
    <property type="nucleotide sequence ID" value="NZ_JAYFUL010000068.1"/>
</dbReference>
<evidence type="ECO:0000313" key="1">
    <source>
        <dbReference type="EMBL" id="MEA5260795.1"/>
    </source>
</evidence>
<proteinExistence type="predicted"/>
<evidence type="ECO:0008006" key="3">
    <source>
        <dbReference type="Google" id="ProtNLM"/>
    </source>
</evidence>
<comment type="caution">
    <text evidence="1">The sequence shown here is derived from an EMBL/GenBank/DDBJ whole genome shotgun (WGS) entry which is preliminary data.</text>
</comment>
<accession>A0ABU5QVD7</accession>
<dbReference type="Proteomes" id="UP001304671">
    <property type="component" value="Unassembled WGS sequence"/>
</dbReference>
<protein>
    <recommendedName>
        <fullName evidence="3">Tetratricopeptide repeat protein</fullName>
    </recommendedName>
</protein>
<gene>
    <name evidence="1" type="ORF">VB264_23550</name>
</gene>
<sequence length="315" mass="35765">MKRYFSNSFVHFIVLFLSSLLTGFGQSNNISFALVMPEEVDGGLSNTHLRRLHDNLIDVLTQNGIASLNIQNNLVLYPVIKLYNQQTVNAGVQNITVVEADLSLYVKQLDNKLIFSSITKKMKGSGKTYDLALNNMISNAKLDEPNVVGFLDKAKQKAITYYNQRCSSIITQAEQMMKMNRYEEALVSLLSVPSEVDCYQQANTKAVEAFKLYQNQNCNQMLLNAKAKIANRQFEEGLNIIAMIDPSSSCKAEALQVIQQASGQVEADNKRKWDLLNKIFMDSAEIEKRRLDLMSQFLISRSMNLPHYYYQNVTR</sequence>
<evidence type="ECO:0000313" key="2">
    <source>
        <dbReference type="Proteomes" id="UP001304671"/>
    </source>
</evidence>
<reference evidence="1 2" key="1">
    <citation type="submission" date="2023-12" db="EMBL/GenBank/DDBJ databases">
        <title>Novel species of the genus Arcicella isolated from rivers.</title>
        <authorList>
            <person name="Lu H."/>
        </authorList>
    </citation>
    <scope>NUCLEOTIDE SEQUENCE [LARGE SCALE GENOMIC DNA]</scope>
    <source>
        <strain evidence="1 2">LMG 21963</strain>
    </source>
</reference>
<keyword evidence="2" id="KW-1185">Reference proteome</keyword>
<name>A0ABU5QVD7_9BACT</name>
<organism evidence="1 2">
    <name type="scientific">Arcicella aquatica</name>
    <dbReference type="NCBI Taxonomy" id="217141"/>
    <lineage>
        <taxon>Bacteria</taxon>
        <taxon>Pseudomonadati</taxon>
        <taxon>Bacteroidota</taxon>
        <taxon>Cytophagia</taxon>
        <taxon>Cytophagales</taxon>
        <taxon>Flectobacillaceae</taxon>
        <taxon>Arcicella</taxon>
    </lineage>
</organism>
<dbReference type="EMBL" id="JAYFUL010000068">
    <property type="protein sequence ID" value="MEA5260795.1"/>
    <property type="molecule type" value="Genomic_DNA"/>
</dbReference>